<keyword evidence="2" id="KW-1185">Reference proteome</keyword>
<gene>
    <name evidence="1" type="ORF">MELLADRAFT_61153</name>
</gene>
<dbReference type="GeneID" id="18929680"/>
<organism evidence="2">
    <name type="scientific">Melampsora larici-populina (strain 98AG31 / pathotype 3-4-7)</name>
    <name type="common">Poplar leaf rust fungus</name>
    <dbReference type="NCBI Taxonomy" id="747676"/>
    <lineage>
        <taxon>Eukaryota</taxon>
        <taxon>Fungi</taxon>
        <taxon>Dikarya</taxon>
        <taxon>Basidiomycota</taxon>
        <taxon>Pucciniomycotina</taxon>
        <taxon>Pucciniomycetes</taxon>
        <taxon>Pucciniales</taxon>
        <taxon>Melampsoraceae</taxon>
        <taxon>Melampsora</taxon>
    </lineage>
</organism>
<accession>F4RDT4</accession>
<proteinExistence type="predicted"/>
<dbReference type="EMBL" id="GL883097">
    <property type="protein sequence ID" value="EGG09457.1"/>
    <property type="molecule type" value="Genomic_DNA"/>
</dbReference>
<dbReference type="KEGG" id="mlr:MELLADRAFT_61153"/>
<evidence type="ECO:0000313" key="2">
    <source>
        <dbReference type="Proteomes" id="UP000001072"/>
    </source>
</evidence>
<dbReference type="AlphaFoldDB" id="F4RDT4"/>
<dbReference type="Proteomes" id="UP000001072">
    <property type="component" value="Unassembled WGS sequence"/>
</dbReference>
<evidence type="ECO:0000313" key="1">
    <source>
        <dbReference type="EMBL" id="EGG09457.1"/>
    </source>
</evidence>
<dbReference type="PANTHER" id="PTHR33096">
    <property type="entry name" value="CXC2 DOMAIN-CONTAINING PROTEIN"/>
    <property type="match status" value="1"/>
</dbReference>
<dbReference type="RefSeq" id="XP_007407184.1">
    <property type="nucleotide sequence ID" value="XM_007407122.1"/>
</dbReference>
<dbReference type="VEuPathDB" id="FungiDB:MELLADRAFT_61153"/>
<name>F4RDT4_MELLP</name>
<sequence length="363" mass="42136">MSVQAAQWARQRELQLKAINETTKDKRARLVVLIQLEEELLDARRQLEDMNPANAAIRTVEHWHDLLDLPRSLANLEAKVQEVAEELGNTELLNVKHRDNDRVKSATTVSVALGLLYEAKFGVIQQHADAATRTGATQQPRNEELRRKKRVLLKKKTDTYLRYAAKYNRQFRPTPRLKEPSFDEVDNMDVLDPFWDEAALKHLDEPWARCESTKAGIIAFQSKRSCEEELRRLGREARQLILWGIDHQARVEACKANEPGEARVLEWRSIHSGLSKRSCRLWKWWDHGLLDVMNSTAPFVEVDAAFDVNLLTRWKMMVDRTASTWGEILGVPIFWAHEDEEADEELVPEEPGDDDDLHYLYYY</sequence>
<dbReference type="InParanoid" id="F4RDT4"/>
<reference evidence="2" key="1">
    <citation type="journal article" date="2011" name="Proc. Natl. Acad. Sci. U.S.A.">
        <title>Obligate biotrophy features unraveled by the genomic analysis of rust fungi.</title>
        <authorList>
            <person name="Duplessis S."/>
            <person name="Cuomo C.A."/>
            <person name="Lin Y.-C."/>
            <person name="Aerts A."/>
            <person name="Tisserant E."/>
            <person name="Veneault-Fourrey C."/>
            <person name="Joly D.L."/>
            <person name="Hacquard S."/>
            <person name="Amselem J."/>
            <person name="Cantarel B.L."/>
            <person name="Chiu R."/>
            <person name="Coutinho P.M."/>
            <person name="Feau N."/>
            <person name="Field M."/>
            <person name="Frey P."/>
            <person name="Gelhaye E."/>
            <person name="Goldberg J."/>
            <person name="Grabherr M.G."/>
            <person name="Kodira C.D."/>
            <person name="Kohler A."/>
            <person name="Kuees U."/>
            <person name="Lindquist E.A."/>
            <person name="Lucas S.M."/>
            <person name="Mago R."/>
            <person name="Mauceli E."/>
            <person name="Morin E."/>
            <person name="Murat C."/>
            <person name="Pangilinan J.L."/>
            <person name="Park R."/>
            <person name="Pearson M."/>
            <person name="Quesneville H."/>
            <person name="Rouhier N."/>
            <person name="Sakthikumar S."/>
            <person name="Salamov A.A."/>
            <person name="Schmutz J."/>
            <person name="Selles B."/>
            <person name="Shapiro H."/>
            <person name="Tanguay P."/>
            <person name="Tuskan G.A."/>
            <person name="Henrissat B."/>
            <person name="Van de Peer Y."/>
            <person name="Rouze P."/>
            <person name="Ellis J.G."/>
            <person name="Dodds P.N."/>
            <person name="Schein J.E."/>
            <person name="Zhong S."/>
            <person name="Hamelin R.C."/>
            <person name="Grigoriev I.V."/>
            <person name="Szabo L.J."/>
            <person name="Martin F."/>
        </authorList>
    </citation>
    <scope>NUCLEOTIDE SEQUENCE [LARGE SCALE GENOMIC DNA]</scope>
    <source>
        <strain evidence="2">98AG31 / pathotype 3-4-7</strain>
    </source>
</reference>
<dbReference type="HOGENOM" id="CLU_046571_2_0_1"/>
<dbReference type="PANTHER" id="PTHR33096:SF1">
    <property type="entry name" value="CXC1-LIKE CYSTEINE CLUSTER ASSOCIATED WITH KDZ TRANSPOSASES DOMAIN-CONTAINING PROTEIN"/>
    <property type="match status" value="1"/>
</dbReference>
<protein>
    <submittedName>
        <fullName evidence="1">Uncharacterized protein</fullName>
    </submittedName>
</protein>